<dbReference type="SUPFAM" id="SSF48208">
    <property type="entry name" value="Six-hairpin glycosidases"/>
    <property type="match status" value="1"/>
</dbReference>
<reference evidence="1 2" key="1">
    <citation type="submission" date="2019-03" db="EMBL/GenBank/DDBJ databases">
        <title>Genomic Encyclopedia of Type Strains, Phase IV (KMG-IV): sequencing the most valuable type-strain genomes for metagenomic binning, comparative biology and taxonomic classification.</title>
        <authorList>
            <person name="Goeker M."/>
        </authorList>
    </citation>
    <scope>NUCLEOTIDE SEQUENCE [LARGE SCALE GENOMIC DNA]</scope>
    <source>
        <strain evidence="1 2">DSM 100055</strain>
    </source>
</reference>
<evidence type="ECO:0000313" key="2">
    <source>
        <dbReference type="Proteomes" id="UP000294678"/>
    </source>
</evidence>
<gene>
    <name evidence="1" type="ORF">EV215_0999</name>
</gene>
<accession>A0AA46DYL5</accession>
<dbReference type="GO" id="GO:0005975">
    <property type="term" value="P:carbohydrate metabolic process"/>
    <property type="evidence" value="ECO:0007669"/>
    <property type="project" value="InterPro"/>
</dbReference>
<evidence type="ECO:0008006" key="3">
    <source>
        <dbReference type="Google" id="ProtNLM"/>
    </source>
</evidence>
<dbReference type="Proteomes" id="UP000294678">
    <property type="component" value="Unassembled WGS sequence"/>
</dbReference>
<proteinExistence type="predicted"/>
<comment type="caution">
    <text evidence="1">The sequence shown here is derived from an EMBL/GenBank/DDBJ whole genome shotgun (WGS) entry which is preliminary data.</text>
</comment>
<dbReference type="InterPro" id="IPR008928">
    <property type="entry name" value="6-hairpin_glycosidase_sf"/>
</dbReference>
<organism evidence="1 2">
    <name type="scientific">Hypnocyclicus thermotrophus</name>
    <dbReference type="NCBI Taxonomy" id="1627895"/>
    <lineage>
        <taxon>Bacteria</taxon>
        <taxon>Fusobacteriati</taxon>
        <taxon>Fusobacteriota</taxon>
        <taxon>Fusobacteriia</taxon>
        <taxon>Fusobacteriales</taxon>
        <taxon>Fusobacteriaceae</taxon>
        <taxon>Hypnocyclicus</taxon>
    </lineage>
</organism>
<dbReference type="AlphaFoldDB" id="A0AA46DYL5"/>
<evidence type="ECO:0000313" key="1">
    <source>
        <dbReference type="EMBL" id="TDT70454.1"/>
    </source>
</evidence>
<dbReference type="EMBL" id="SOBG01000004">
    <property type="protein sequence ID" value="TDT70454.1"/>
    <property type="molecule type" value="Genomic_DNA"/>
</dbReference>
<dbReference type="RefSeq" id="WP_208320344.1">
    <property type="nucleotide sequence ID" value="NZ_SOBG01000004.1"/>
</dbReference>
<sequence length="1042" mass="122044">MMMKKTDFLINNYDKQKCFSSFLPGIAGKEGIPMWVFYVNRGQGIASFGITNKDNSIMEFKPADQSYTSTPLKGFRTFLKIENEYYEAFSETTHSDNISRDMYIYKNKLEIVEINKELELKVKVVYFTISNEEFPGLIRRVEIENLSDKDKNIEIVDGLPEVLPYGVSSTLFKEMGFTARAWMQISNTDKKVPFYGVRTEIGDIEVVEEIKSGYFYFATNEDNLLDVIYDKNILFEMNTSLQVPYNFKNEKLKEILLKKQYCENTLPSAFSCIEKIVKSNEKMIINSMFGFAEDRDDINAKINILKTNEFVERKLKEADEVIEEVVDNIYTKTSNELFNKYCEQNYMDNILRGGYPLVFDSKNGKNVYHIFSRKHGDLERDYNFFSLQANKYSQGNGNFRDVLQNRRNDILFNPEIEDFNLNMFINFIQADGNNPLVVKGTVFRLDSNSKIFELVENKMDELREYLLNNYFTPGEVLTFINNNKINLKVNETEFINKLMYDCEQFEQAEFGEGYWIDHFTYLMDLIDSYKEIYPEKIEEILFNKNKYRVFDSPAFVQARKDKYKIYKGNVMQIGAVLENHKKEEILKERGHNYLVDKTREIYSTNMFEKLLLLGINKFATLDPLGMGLEMEANKPGWNDALNGLPGIIGSGMSETFELKRILEFLLENLKSTNNNQFEILVELKDFIIGISNELDNYFENNNQFEYWDKVATLKEAYREKVFFYIDGAKEIVEKEFLIKTIEKMLNKMEKGIKLAKEYGKGIYPTYFTYTLTEYEEKDGIITPKKFDVRALPHFLEGVARAFKIIDNEEQKQLYKFVKESNIYDKKLKMYKTSESIENEPYSIGRLRAFTPGWLENESIFMHMEFKYLLEILKANLVDEFYKDIKTMLPPFLDYKTYGRSVLENSSFIVSSANGNENLHGQGFSARLSGSTAEFLSMWKYIFIGDKLFEYRNNDLTFTFNPKINTEFFNENGEIEFKLFSKINIKYINPSKKSTYGENGVKISKIELFIEGEKIEVSGNMISGEVAYKLREKRVDKVICHFE</sequence>
<name>A0AA46DYL5_9FUSO</name>
<keyword evidence="2" id="KW-1185">Reference proteome</keyword>
<protein>
    <recommendedName>
        <fullName evidence="3">Cellobiose phosphorylase</fullName>
    </recommendedName>
</protein>